<evidence type="ECO:0000313" key="10">
    <source>
        <dbReference type="EMBL" id="SHG39465.1"/>
    </source>
</evidence>
<dbReference type="Gene3D" id="2.40.170.20">
    <property type="entry name" value="TonB-dependent receptor, beta-barrel domain"/>
    <property type="match status" value="1"/>
</dbReference>
<keyword evidence="8" id="KW-0732">Signal</keyword>
<gene>
    <name evidence="10" type="ORF">SAMN05216361_2079</name>
</gene>
<keyword evidence="3 7" id="KW-1134">Transmembrane beta strand</keyword>
<keyword evidence="2 7" id="KW-0813">Transport</keyword>
<evidence type="ECO:0000313" key="11">
    <source>
        <dbReference type="Proteomes" id="UP000184520"/>
    </source>
</evidence>
<comment type="similarity">
    <text evidence="7">Belongs to the TonB-dependent receptor family.</text>
</comment>
<dbReference type="GO" id="GO:0044718">
    <property type="term" value="P:siderophore transmembrane transport"/>
    <property type="evidence" value="ECO:0007669"/>
    <property type="project" value="TreeGrafter"/>
</dbReference>
<reference evidence="11" key="1">
    <citation type="submission" date="2016-11" db="EMBL/GenBank/DDBJ databases">
        <authorList>
            <person name="Varghese N."/>
            <person name="Submissions S."/>
        </authorList>
    </citation>
    <scope>NUCLEOTIDE SEQUENCE [LARGE SCALE GENOMIC DNA]</scope>
    <source>
        <strain evidence="11">CGMCC 1.8995</strain>
    </source>
</reference>
<dbReference type="Proteomes" id="UP000184520">
    <property type="component" value="Unassembled WGS sequence"/>
</dbReference>
<dbReference type="GO" id="GO:0015344">
    <property type="term" value="F:siderophore uptake transmembrane transporter activity"/>
    <property type="evidence" value="ECO:0007669"/>
    <property type="project" value="TreeGrafter"/>
</dbReference>
<keyword evidence="5 7" id="KW-0472">Membrane</keyword>
<sequence>MRNRAIPPLFIASSLTLSVQFAFAGVNAQGNTVTQNDIEHIRVDGHHSAIHQHAHGLSEEALSSALAATSDSADLLRTLPGIHINAAGGLSGLPAIRGLADDRLRIQTDGMDLIASCPNHMNPPLSYLAPSALADVTVFATVTPVSQGGDSIGGTISTLRKRPELVAAGEETAISGNIGGYWRSNNQAQGLHANMSVASDTWGLLYSGNISQADNYRASAAFKNTTTTGRPNHSLRLDEVGSSAYKTQNHSLALRYQHQADEVDLQLNQQHMPYQLYPNQRMDLLDNDQFSVNAAWSRQTDWGHIKTRMYQENVDHYMNFGDDKQFYYGTLATMGMPCSPIRFMGDAEGTCAAGMPMFSESVLRAATTDAEWTRSDTDTLRFGAGAQFYTLDDYWTASGGGMGPGTFENIDNGRRNRLFLYAEREHRLTSAIYANYGIRAEHIALSTGAVQGYATGENAPGMQYMQAQQFNAGSRDDNQFNVDVTAALSVVISNELTAEAGVSRKVRSPNLYEKYTWSSWMMAASMNNTVGDGNGYVGNAGLQAETAYSIATSLTWQPKNSDVTLTASPYFTYIEDYIDATAANAMWQPGQFNVLTYENQTARLYGVDLSAHYHYNNPQFGRFSFASSVSITHAKNTETGSGLYQTLPFHGDVVVSHVSGPWHTELNWEFAAAKTDISVVRNEVKTAGYGLLGMQTGYVTEQFRVDIGVKNLLDKFYYDPTAGTYTGQGMTMALNGIPFGIAVPGMGRNAYISSTVYF</sequence>
<evidence type="ECO:0000256" key="2">
    <source>
        <dbReference type="ARBA" id="ARBA00022448"/>
    </source>
</evidence>
<feature type="chain" id="PRO_5013336479" evidence="8">
    <location>
        <begin position="25"/>
        <end position="758"/>
    </location>
</feature>
<dbReference type="AlphaFoldDB" id="A0A1M5JGD3"/>
<feature type="domain" description="TonB-dependent receptor plug" evidence="9">
    <location>
        <begin position="68"/>
        <end position="155"/>
    </location>
</feature>
<evidence type="ECO:0000256" key="7">
    <source>
        <dbReference type="PROSITE-ProRule" id="PRU01360"/>
    </source>
</evidence>
<evidence type="ECO:0000256" key="8">
    <source>
        <dbReference type="SAM" id="SignalP"/>
    </source>
</evidence>
<dbReference type="OrthoDB" id="5332150at2"/>
<dbReference type="EMBL" id="FQWD01000003">
    <property type="protein sequence ID" value="SHG39465.1"/>
    <property type="molecule type" value="Genomic_DNA"/>
</dbReference>
<dbReference type="InterPro" id="IPR039426">
    <property type="entry name" value="TonB-dep_rcpt-like"/>
</dbReference>
<dbReference type="STRING" id="634436.SAMN05216361_2079"/>
<keyword evidence="11" id="KW-1185">Reference proteome</keyword>
<dbReference type="InterPro" id="IPR037066">
    <property type="entry name" value="Plug_dom_sf"/>
</dbReference>
<proteinExistence type="inferred from homology"/>
<evidence type="ECO:0000256" key="6">
    <source>
        <dbReference type="ARBA" id="ARBA00023237"/>
    </source>
</evidence>
<dbReference type="Gene3D" id="2.170.130.10">
    <property type="entry name" value="TonB-dependent receptor, plug domain"/>
    <property type="match status" value="1"/>
</dbReference>
<evidence type="ECO:0000259" key="9">
    <source>
        <dbReference type="Pfam" id="PF07715"/>
    </source>
</evidence>
<dbReference type="PANTHER" id="PTHR30069:SF49">
    <property type="entry name" value="OUTER MEMBRANE PROTEIN C"/>
    <property type="match status" value="1"/>
</dbReference>
<dbReference type="SUPFAM" id="SSF56935">
    <property type="entry name" value="Porins"/>
    <property type="match status" value="1"/>
</dbReference>
<evidence type="ECO:0000256" key="5">
    <source>
        <dbReference type="ARBA" id="ARBA00023136"/>
    </source>
</evidence>
<accession>A0A1M5JGD3</accession>
<feature type="signal peptide" evidence="8">
    <location>
        <begin position="1"/>
        <end position="24"/>
    </location>
</feature>
<name>A0A1M5JGD3_9ALTE</name>
<evidence type="ECO:0000256" key="3">
    <source>
        <dbReference type="ARBA" id="ARBA00022452"/>
    </source>
</evidence>
<evidence type="ECO:0000256" key="1">
    <source>
        <dbReference type="ARBA" id="ARBA00004571"/>
    </source>
</evidence>
<protein>
    <submittedName>
        <fullName evidence="10">Iron complex outermembrane recepter protein</fullName>
    </submittedName>
</protein>
<dbReference type="InterPro" id="IPR012910">
    <property type="entry name" value="Plug_dom"/>
</dbReference>
<dbReference type="GO" id="GO:0009279">
    <property type="term" value="C:cell outer membrane"/>
    <property type="evidence" value="ECO:0007669"/>
    <property type="project" value="UniProtKB-SubCell"/>
</dbReference>
<comment type="subcellular location">
    <subcellularLocation>
        <location evidence="1 7">Cell outer membrane</location>
        <topology evidence="1 7">Multi-pass membrane protein</topology>
    </subcellularLocation>
</comment>
<evidence type="ECO:0000256" key="4">
    <source>
        <dbReference type="ARBA" id="ARBA00022692"/>
    </source>
</evidence>
<dbReference type="RefSeq" id="WP_084526409.1">
    <property type="nucleotide sequence ID" value="NZ_FQWD01000003.1"/>
</dbReference>
<keyword evidence="6 7" id="KW-0998">Cell outer membrane</keyword>
<organism evidence="10 11">
    <name type="scientific">Marisediminitalea aggregata</name>
    <dbReference type="NCBI Taxonomy" id="634436"/>
    <lineage>
        <taxon>Bacteria</taxon>
        <taxon>Pseudomonadati</taxon>
        <taxon>Pseudomonadota</taxon>
        <taxon>Gammaproteobacteria</taxon>
        <taxon>Alteromonadales</taxon>
        <taxon>Alteromonadaceae</taxon>
        <taxon>Marisediminitalea</taxon>
    </lineage>
</organism>
<dbReference type="Pfam" id="PF07715">
    <property type="entry name" value="Plug"/>
    <property type="match status" value="1"/>
</dbReference>
<dbReference type="InterPro" id="IPR036942">
    <property type="entry name" value="Beta-barrel_TonB_sf"/>
</dbReference>
<dbReference type="PROSITE" id="PS52016">
    <property type="entry name" value="TONB_DEPENDENT_REC_3"/>
    <property type="match status" value="1"/>
</dbReference>
<keyword evidence="4 7" id="KW-0812">Transmembrane</keyword>
<dbReference type="PANTHER" id="PTHR30069">
    <property type="entry name" value="TONB-DEPENDENT OUTER MEMBRANE RECEPTOR"/>
    <property type="match status" value="1"/>
</dbReference>